<gene>
    <name evidence="2" type="ORF">H480_13409</name>
</gene>
<dbReference type="Pfam" id="PF19054">
    <property type="entry name" value="DUF5753"/>
    <property type="match status" value="1"/>
</dbReference>
<dbReference type="InterPro" id="IPR010982">
    <property type="entry name" value="Lambda_DNA-bd_dom_sf"/>
</dbReference>
<evidence type="ECO:0000313" key="3">
    <source>
        <dbReference type="Proteomes" id="UP000014139"/>
    </source>
</evidence>
<sequence length="290" mass="32778">MSERDRDSSATGREVGDELKRFRVGAGLLLSDLADLLGCSASKISRMESGVRGYSELDVTMYLASCRASREDVVRVLDLVREQTDGYRIRPHREQLPDELRSLIVTETQATEIIMFEPQVIPGILQIEEYARAVFRWFGLHDESGIDLRVKARLSRQKLLRRRDPPRFTFYIQEAAVRAAVAKDQVMHEQILHLVLTASSEHCVIRVVPETACPAGVLGAAFRIMRYNDTQPVAYVENQTASLFLEDAADLEIYRHVLKQLAGRALSGGQSREWLAALASEYDRAKDETR</sequence>
<dbReference type="RefSeq" id="WP_003078161.1">
    <property type="nucleotide sequence ID" value="NZ_AOUO01000178.1"/>
</dbReference>
<comment type="caution">
    <text evidence="2">The sequence shown here is derived from an EMBL/GenBank/DDBJ whole genome shotgun (WGS) entry which is preliminary data.</text>
</comment>
<name>R1G9M6_9PSEU</name>
<dbReference type="Proteomes" id="UP000014139">
    <property type="component" value="Unassembled WGS sequence"/>
</dbReference>
<accession>R1G9M6</accession>
<dbReference type="PATRIC" id="fig|1292037.4.peg.2560"/>
<dbReference type="Gene3D" id="1.10.260.40">
    <property type="entry name" value="lambda repressor-like DNA-binding domains"/>
    <property type="match status" value="1"/>
</dbReference>
<dbReference type="Pfam" id="PF13560">
    <property type="entry name" value="HTH_31"/>
    <property type="match status" value="1"/>
</dbReference>
<proteinExistence type="predicted"/>
<keyword evidence="3" id="KW-1185">Reference proteome</keyword>
<organism evidence="2 3">
    <name type="scientific">Amycolatopsis vancoresmycina DSM 44592</name>
    <dbReference type="NCBI Taxonomy" id="1292037"/>
    <lineage>
        <taxon>Bacteria</taxon>
        <taxon>Bacillati</taxon>
        <taxon>Actinomycetota</taxon>
        <taxon>Actinomycetes</taxon>
        <taxon>Pseudonocardiales</taxon>
        <taxon>Pseudonocardiaceae</taxon>
        <taxon>Amycolatopsis</taxon>
    </lineage>
</organism>
<dbReference type="SUPFAM" id="SSF47413">
    <property type="entry name" value="lambda repressor-like DNA-binding domains"/>
    <property type="match status" value="1"/>
</dbReference>
<dbReference type="OrthoDB" id="3672921at2"/>
<feature type="domain" description="HTH cro/C1-type" evidence="1">
    <location>
        <begin position="19"/>
        <end position="52"/>
    </location>
</feature>
<dbReference type="GO" id="GO:0003677">
    <property type="term" value="F:DNA binding"/>
    <property type="evidence" value="ECO:0007669"/>
    <property type="project" value="InterPro"/>
</dbReference>
<protein>
    <submittedName>
        <fullName evidence="2">XRE family transcriptional regulator</fullName>
    </submittedName>
</protein>
<evidence type="ECO:0000313" key="2">
    <source>
        <dbReference type="EMBL" id="EOD68058.1"/>
    </source>
</evidence>
<reference evidence="2 3" key="1">
    <citation type="submission" date="2013-02" db="EMBL/GenBank/DDBJ databases">
        <title>Draft genome sequence of Amycolatopsis vancoresmycina strain DSM 44592T.</title>
        <authorList>
            <person name="Kumar S."/>
            <person name="Kaur N."/>
            <person name="Kaur C."/>
            <person name="Raghava G.P.S."/>
            <person name="Mayilraj S."/>
        </authorList>
    </citation>
    <scope>NUCLEOTIDE SEQUENCE [LARGE SCALE GENOMIC DNA]</scope>
    <source>
        <strain evidence="2 3">DSM 44592</strain>
    </source>
</reference>
<dbReference type="AlphaFoldDB" id="R1G9M6"/>
<evidence type="ECO:0000259" key="1">
    <source>
        <dbReference type="PROSITE" id="PS50943"/>
    </source>
</evidence>
<dbReference type="EMBL" id="AOUO01000178">
    <property type="protein sequence ID" value="EOD68058.1"/>
    <property type="molecule type" value="Genomic_DNA"/>
</dbReference>
<dbReference type="InterPro" id="IPR001387">
    <property type="entry name" value="Cro/C1-type_HTH"/>
</dbReference>
<dbReference type="InterPro" id="IPR043917">
    <property type="entry name" value="DUF5753"/>
</dbReference>
<dbReference type="PROSITE" id="PS50943">
    <property type="entry name" value="HTH_CROC1"/>
    <property type="match status" value="1"/>
</dbReference>
<dbReference type="eggNOG" id="COG1396">
    <property type="taxonomic scope" value="Bacteria"/>
</dbReference>